<feature type="compositionally biased region" description="Polar residues" evidence="1">
    <location>
        <begin position="114"/>
        <end position="130"/>
    </location>
</feature>
<comment type="caution">
    <text evidence="2">The sequence shown here is derived from an EMBL/GenBank/DDBJ whole genome shotgun (WGS) entry which is preliminary data.</text>
</comment>
<protein>
    <submittedName>
        <fullName evidence="2">Uncharacterized protein</fullName>
    </submittedName>
</protein>
<feature type="compositionally biased region" description="Basic and acidic residues" evidence="1">
    <location>
        <begin position="35"/>
        <end position="50"/>
    </location>
</feature>
<proteinExistence type="predicted"/>
<reference evidence="2" key="1">
    <citation type="submission" date="2023-06" db="EMBL/GenBank/DDBJ databases">
        <title>Genome-scale phylogeny and comparative genomics of the fungal order Sordariales.</title>
        <authorList>
            <consortium name="Lawrence Berkeley National Laboratory"/>
            <person name="Hensen N."/>
            <person name="Bonometti L."/>
            <person name="Westerberg I."/>
            <person name="Brannstrom I.O."/>
            <person name="Guillou S."/>
            <person name="Cros-Aarteil S."/>
            <person name="Calhoun S."/>
            <person name="Haridas S."/>
            <person name="Kuo A."/>
            <person name="Mondo S."/>
            <person name="Pangilinan J."/>
            <person name="Riley R."/>
            <person name="Labutti K."/>
            <person name="Andreopoulos B."/>
            <person name="Lipzen A."/>
            <person name="Chen C."/>
            <person name="Yanf M."/>
            <person name="Daum C."/>
            <person name="Ng V."/>
            <person name="Clum A."/>
            <person name="Steindorff A."/>
            <person name="Ohm R."/>
            <person name="Martin F."/>
            <person name="Silar P."/>
            <person name="Natvig D."/>
            <person name="Lalanne C."/>
            <person name="Gautier V."/>
            <person name="Ament-Velasquez S.L."/>
            <person name="Kruys A."/>
            <person name="Hutchinson M.I."/>
            <person name="Powell A.J."/>
            <person name="Barry K."/>
            <person name="Miller A.N."/>
            <person name="Grigoriev I.V."/>
            <person name="Debuchy R."/>
            <person name="Gladieux P."/>
            <person name="Thoren M.H."/>
            <person name="Johannesson H."/>
        </authorList>
    </citation>
    <scope>NUCLEOTIDE SEQUENCE</scope>
    <source>
        <strain evidence="2">SMH2532-1</strain>
    </source>
</reference>
<feature type="region of interest" description="Disordered" evidence="1">
    <location>
        <begin position="1"/>
        <end position="50"/>
    </location>
</feature>
<evidence type="ECO:0000313" key="2">
    <source>
        <dbReference type="EMBL" id="KAK0656852.1"/>
    </source>
</evidence>
<dbReference type="AlphaFoldDB" id="A0AA39YQL7"/>
<evidence type="ECO:0000313" key="3">
    <source>
        <dbReference type="Proteomes" id="UP001174936"/>
    </source>
</evidence>
<feature type="region of interest" description="Disordered" evidence="1">
    <location>
        <begin position="103"/>
        <end position="131"/>
    </location>
</feature>
<sequence length="201" mass="21528">MLRGCFPAPRAPQAGAGKPRKKKNNSSKPGAANARIERAEFLGKEERDRQTDAKIVTTSLPVCCDCWSSTAPVCSLFLVVKVRPALSIPPAWRRPFASTSSARDTAPWHRQSGPHLTTLSTSWHNKTHPISSHGDNDFTALKAHPCPRDHGSSSSLRLCPVAPSVPGLSCQVEAAAAALASKPTRLPLPTFPLTIPPDGCR</sequence>
<gene>
    <name evidence="2" type="ORF">B0T16DRAFT_47817</name>
</gene>
<accession>A0AA39YQL7</accession>
<keyword evidence="3" id="KW-1185">Reference proteome</keyword>
<dbReference type="Proteomes" id="UP001174936">
    <property type="component" value="Unassembled WGS sequence"/>
</dbReference>
<organism evidence="2 3">
    <name type="scientific">Cercophora newfieldiana</name>
    <dbReference type="NCBI Taxonomy" id="92897"/>
    <lineage>
        <taxon>Eukaryota</taxon>
        <taxon>Fungi</taxon>
        <taxon>Dikarya</taxon>
        <taxon>Ascomycota</taxon>
        <taxon>Pezizomycotina</taxon>
        <taxon>Sordariomycetes</taxon>
        <taxon>Sordariomycetidae</taxon>
        <taxon>Sordariales</taxon>
        <taxon>Lasiosphaeriaceae</taxon>
        <taxon>Cercophora</taxon>
    </lineage>
</organism>
<evidence type="ECO:0000256" key="1">
    <source>
        <dbReference type="SAM" id="MobiDB-lite"/>
    </source>
</evidence>
<dbReference type="EMBL" id="JAULSV010000001">
    <property type="protein sequence ID" value="KAK0656852.1"/>
    <property type="molecule type" value="Genomic_DNA"/>
</dbReference>
<name>A0AA39YQL7_9PEZI</name>